<name>A0AAW4HH85_VIBVL</name>
<accession>A0AAW4HH85</accession>
<gene>
    <name evidence="1" type="ORF">J0J18_23060</name>
</gene>
<dbReference type="AlphaFoldDB" id="A0AAW4HH85"/>
<reference evidence="1" key="1">
    <citation type="submission" date="2021-03" db="EMBL/GenBank/DDBJ databases">
        <title>Study of the foodborne Vibrio vulnificus isolates from China.</title>
        <authorList>
            <person name="Zheng Z."/>
            <person name="Ye L."/>
        </authorList>
    </citation>
    <scope>NUCLEOTIDE SEQUENCE</scope>
    <source>
        <strain evidence="1">Vv1582</strain>
    </source>
</reference>
<dbReference type="EMBL" id="JAFKOQ010000051">
    <property type="protein sequence ID" value="MBN8124593.1"/>
    <property type="molecule type" value="Genomic_DNA"/>
</dbReference>
<proteinExistence type="predicted"/>
<evidence type="ECO:0008006" key="3">
    <source>
        <dbReference type="Google" id="ProtNLM"/>
    </source>
</evidence>
<comment type="caution">
    <text evidence="1">The sequence shown here is derived from an EMBL/GenBank/DDBJ whole genome shotgun (WGS) entry which is preliminary data.</text>
</comment>
<dbReference type="Proteomes" id="UP000664056">
    <property type="component" value="Unassembled WGS sequence"/>
</dbReference>
<protein>
    <recommendedName>
        <fullName evidence="3">Protein NO VEIN C-terminal domain-containing protein</fullName>
    </recommendedName>
</protein>
<evidence type="ECO:0000313" key="2">
    <source>
        <dbReference type="Proteomes" id="UP000664056"/>
    </source>
</evidence>
<dbReference type="RefSeq" id="WP_025818913.1">
    <property type="nucleotide sequence ID" value="NZ_JAFKOQ010000051.1"/>
</dbReference>
<organism evidence="1 2">
    <name type="scientific">Vibrio vulnificus</name>
    <dbReference type="NCBI Taxonomy" id="672"/>
    <lineage>
        <taxon>Bacteria</taxon>
        <taxon>Pseudomonadati</taxon>
        <taxon>Pseudomonadota</taxon>
        <taxon>Gammaproteobacteria</taxon>
        <taxon>Vibrionales</taxon>
        <taxon>Vibrionaceae</taxon>
        <taxon>Vibrio</taxon>
    </lineage>
</organism>
<evidence type="ECO:0000313" key="1">
    <source>
        <dbReference type="EMBL" id="MBN8124593.1"/>
    </source>
</evidence>
<sequence>MAKIKNPVTLSSAFKISTSTLDSLGVVDVMLDTDTQLFIDPLLLNDSQHAEMHDNASNAYKSRFEMIIKLLSKSNEKNDVPWRNAARLFKFSEISNTCLGYGASVKGSGFGTDLVSTTLDTAYQIVSLGIDDIDMFMVLALFEEGIGPDRISDMTTNIILDDLIAFTHRINSTLKLPTKDFKVAGATHNLIVNPCSGEGLILVPNDIVRDLPVAADWSDIGRVARENEELRERLNDQVGGIWARMTKAQKRTAKESALKSKEAFESVMELIKRAAPEPYDFDSDKNGEMFWTRLLESVASTYPHDLSRFANKKLTLDDVDALVEEILNQFLDLVENKGLWKELWCEENKPRKEKAAQRLLFAVAYSYCKANNLDLSPEADSGNGPVDFKLSQGFDSKVVVEIKLSTNPNVVHGYEKQLEIYKKADDTERGYFLLIDVGNLGKKYATVQRLRDEAIQDGRSASKIVYVDGNQKESASKRT</sequence>